<evidence type="ECO:0000313" key="1">
    <source>
        <dbReference type="EMBL" id="GIY58056.1"/>
    </source>
</evidence>
<organism evidence="1 2">
    <name type="scientific">Caerostris extrusa</name>
    <name type="common">Bark spider</name>
    <name type="synonym">Caerostris bankana</name>
    <dbReference type="NCBI Taxonomy" id="172846"/>
    <lineage>
        <taxon>Eukaryota</taxon>
        <taxon>Metazoa</taxon>
        <taxon>Ecdysozoa</taxon>
        <taxon>Arthropoda</taxon>
        <taxon>Chelicerata</taxon>
        <taxon>Arachnida</taxon>
        <taxon>Araneae</taxon>
        <taxon>Araneomorphae</taxon>
        <taxon>Entelegynae</taxon>
        <taxon>Araneoidea</taxon>
        <taxon>Araneidae</taxon>
        <taxon>Caerostris</taxon>
    </lineage>
</organism>
<proteinExistence type="predicted"/>
<comment type="caution">
    <text evidence="1">The sequence shown here is derived from an EMBL/GenBank/DDBJ whole genome shotgun (WGS) entry which is preliminary data.</text>
</comment>
<protein>
    <submittedName>
        <fullName evidence="1">Uncharacterized protein</fullName>
    </submittedName>
</protein>
<evidence type="ECO:0000313" key="2">
    <source>
        <dbReference type="Proteomes" id="UP001054945"/>
    </source>
</evidence>
<keyword evidence="2" id="KW-1185">Reference proteome</keyword>
<dbReference type="EMBL" id="BPLR01013009">
    <property type="protein sequence ID" value="GIY58056.1"/>
    <property type="molecule type" value="Genomic_DNA"/>
</dbReference>
<accession>A0AAV4UJW0</accession>
<reference evidence="1 2" key="1">
    <citation type="submission" date="2021-06" db="EMBL/GenBank/DDBJ databases">
        <title>Caerostris extrusa draft genome.</title>
        <authorList>
            <person name="Kono N."/>
            <person name="Arakawa K."/>
        </authorList>
    </citation>
    <scope>NUCLEOTIDE SEQUENCE [LARGE SCALE GENOMIC DNA]</scope>
</reference>
<dbReference type="Proteomes" id="UP001054945">
    <property type="component" value="Unassembled WGS sequence"/>
</dbReference>
<dbReference type="AlphaFoldDB" id="A0AAV4UJW0"/>
<name>A0AAV4UJW0_CAEEX</name>
<sequence>MELAAQESHSSFLESQTILEVTSQGRLTESGSGACLNGQVGRMNWLRGKPDGAWKGITDKAPLAMTAQSTDPLAAVDVVRPTRQQHSHLNGFRCTSFQLSLLPPFQIRPGESCTLSCRNSEHLRDLCRQIDRQKGDLVSEQLPKSVNGTLTNWSGCFLLKRDIRACTSQGAYSFNEGGGDSNVAENLICSHGSNWLLYLELLSWRQWHRRCNVKSLWQFGHRQGRDVYRMTSHPPTTGIPSKRTYHAIFDIDAKDFSFSFEKYNIPFSIMPLILRIKFYWHVVYVCNMLKWINGEVNFQKTDLWTVLGFHISGIRVQKPTSERQPYISLVSVEEGYDKSVNKNILLLVRGKHMNSSRDN</sequence>
<gene>
    <name evidence="1" type="ORF">CEXT_52881</name>
</gene>